<dbReference type="Proteomes" id="UP000055014">
    <property type="component" value="Unassembled WGS sequence"/>
</dbReference>
<organism evidence="4 5">
    <name type="scientific">Mesotoga infera</name>
    <dbReference type="NCBI Taxonomy" id="1236046"/>
    <lineage>
        <taxon>Bacteria</taxon>
        <taxon>Thermotogati</taxon>
        <taxon>Thermotogota</taxon>
        <taxon>Thermotogae</taxon>
        <taxon>Kosmotogales</taxon>
        <taxon>Kosmotogaceae</taxon>
        <taxon>Mesotoga</taxon>
    </lineage>
</organism>
<feature type="domain" description="Helix-hairpin-helix DNA-binding motif class 1" evidence="2">
    <location>
        <begin position="204"/>
        <end position="223"/>
    </location>
</feature>
<dbReference type="GO" id="GO:0015628">
    <property type="term" value="P:protein secretion by the type II secretion system"/>
    <property type="evidence" value="ECO:0007669"/>
    <property type="project" value="TreeGrafter"/>
</dbReference>
<dbReference type="EMBL" id="LGGW01000010">
    <property type="protein sequence ID" value="KUK91075.1"/>
    <property type="molecule type" value="Genomic_DNA"/>
</dbReference>
<feature type="transmembrane region" description="Helical" evidence="1">
    <location>
        <begin position="12"/>
        <end position="29"/>
    </location>
</feature>
<feature type="domain" description="Helix-hairpin-helix DNA-binding motif class 1" evidence="2">
    <location>
        <begin position="87"/>
        <end position="106"/>
    </location>
</feature>
<dbReference type="Gene3D" id="1.10.150.320">
    <property type="entry name" value="Photosystem II 12 kDa extrinsic protein"/>
    <property type="match status" value="2"/>
</dbReference>
<evidence type="ECO:0000313" key="3">
    <source>
        <dbReference type="EMBL" id="HCO69551.1"/>
    </source>
</evidence>
<evidence type="ECO:0000313" key="4">
    <source>
        <dbReference type="EMBL" id="KUK91075.1"/>
    </source>
</evidence>
<protein>
    <submittedName>
        <fullName evidence="3 4">Competence protein ComEA</fullName>
    </submittedName>
</protein>
<sequence>MRKPAAKELQVIGPILILVLMGFVALTGYRGTEIPEDTVDQKESVDFPIDLNSCSEKELELLPGIGPAKAKAIIDYRTSVGSFSSVDDLLLVRGIGEKTLNAFREMVSVSGVSAASRHEATLIDINVADALALQSIPGIGEAKAAAIIEFREHNGLIKNEEDLLQIPGIGPSILTEVLAHILPLPGCEEQAGSNKVNINAADLEELCRLPGIGPVIAQRIVDFRKSFGPFRSYDDLIRVSGIGEKTVVRLKELVEF</sequence>
<feature type="domain" description="Helix-hairpin-helix DNA-binding motif class 1" evidence="2">
    <location>
        <begin position="234"/>
        <end position="253"/>
    </location>
</feature>
<evidence type="ECO:0000313" key="6">
    <source>
        <dbReference type="Proteomes" id="UP000264215"/>
    </source>
</evidence>
<evidence type="ECO:0000259" key="2">
    <source>
        <dbReference type="SMART" id="SM00278"/>
    </source>
</evidence>
<dbReference type="NCBIfam" id="TIGR00426">
    <property type="entry name" value="competence protein ComEA helix-hairpin-helix repeat region"/>
    <property type="match status" value="1"/>
</dbReference>
<dbReference type="Proteomes" id="UP000264215">
    <property type="component" value="Unassembled WGS sequence"/>
</dbReference>
<reference evidence="3 6" key="3">
    <citation type="journal article" date="2018" name="Nat. Biotechnol.">
        <title>A standardized bacterial taxonomy based on genome phylogeny substantially revises the tree of life.</title>
        <authorList>
            <person name="Parks D.H."/>
            <person name="Chuvochina M."/>
            <person name="Waite D.W."/>
            <person name="Rinke C."/>
            <person name="Skarshewski A."/>
            <person name="Chaumeil P.A."/>
            <person name="Hugenholtz P."/>
        </authorList>
    </citation>
    <scope>NUCLEOTIDE SEQUENCE [LARGE SCALE GENOMIC DNA]</scope>
    <source>
        <strain evidence="3">UBA9905</strain>
    </source>
</reference>
<comment type="caution">
    <text evidence="4">The sequence shown here is derived from an EMBL/GenBank/DDBJ whole genome shotgun (WGS) entry which is preliminary data.</text>
</comment>
<feature type="domain" description="Helix-hairpin-helix DNA-binding motif class 1" evidence="2">
    <location>
        <begin position="57"/>
        <end position="76"/>
    </location>
</feature>
<feature type="domain" description="Helix-hairpin-helix DNA-binding motif class 1" evidence="2">
    <location>
        <begin position="131"/>
        <end position="150"/>
    </location>
</feature>
<gene>
    <name evidence="3" type="ORF">DIT26_03035</name>
    <name evidence="4" type="ORF">XE02_0243</name>
</gene>
<keyword evidence="1" id="KW-0812">Transmembrane</keyword>
<dbReference type="PATRIC" id="fig|1236046.5.peg.1189"/>
<dbReference type="SUPFAM" id="SSF47781">
    <property type="entry name" value="RuvA domain 2-like"/>
    <property type="match status" value="3"/>
</dbReference>
<dbReference type="PANTHER" id="PTHR21180">
    <property type="entry name" value="ENDONUCLEASE/EXONUCLEASE/PHOSPHATASE FAMILY DOMAIN-CONTAINING PROTEIN 1"/>
    <property type="match status" value="1"/>
</dbReference>
<dbReference type="Gene3D" id="1.10.150.280">
    <property type="entry name" value="AF1531-like domain"/>
    <property type="match status" value="1"/>
</dbReference>
<dbReference type="InterPro" id="IPR010994">
    <property type="entry name" value="RuvA_2-like"/>
</dbReference>
<proteinExistence type="predicted"/>
<keyword evidence="1" id="KW-1133">Transmembrane helix</keyword>
<dbReference type="GO" id="GO:0015627">
    <property type="term" value="C:type II protein secretion system complex"/>
    <property type="evidence" value="ECO:0007669"/>
    <property type="project" value="TreeGrafter"/>
</dbReference>
<reference evidence="4" key="1">
    <citation type="journal article" date="2015" name="MBio">
        <title>Genome-resolved metagenomic analysis reveals roles for candidate phyla and other microbial community members in biogeochemical transformations in oil reservoirs.</title>
        <authorList>
            <person name="Hu P."/>
            <person name="Tom L."/>
            <person name="Singh A."/>
            <person name="Thomas B.C."/>
            <person name="Baker B.J."/>
            <person name="Piceno Y.M."/>
            <person name="Andersen G.L."/>
            <person name="Banfield J.F."/>
        </authorList>
    </citation>
    <scope>NUCLEOTIDE SEQUENCE [LARGE SCALE GENOMIC DNA]</scope>
    <source>
        <strain evidence="4">46_70</strain>
    </source>
</reference>
<dbReference type="InterPro" id="IPR004509">
    <property type="entry name" value="Competence_ComEA_HhH"/>
</dbReference>
<dbReference type="SMART" id="SM00278">
    <property type="entry name" value="HhH1"/>
    <property type="match status" value="6"/>
</dbReference>
<evidence type="ECO:0000256" key="1">
    <source>
        <dbReference type="SAM" id="Phobius"/>
    </source>
</evidence>
<dbReference type="GO" id="GO:0003677">
    <property type="term" value="F:DNA binding"/>
    <property type="evidence" value="ECO:0007669"/>
    <property type="project" value="InterPro"/>
</dbReference>
<feature type="domain" description="Helix-hairpin-helix DNA-binding motif class 1" evidence="2">
    <location>
        <begin position="161"/>
        <end position="180"/>
    </location>
</feature>
<evidence type="ECO:0000313" key="5">
    <source>
        <dbReference type="Proteomes" id="UP000055014"/>
    </source>
</evidence>
<dbReference type="EMBL" id="DQBS01000071">
    <property type="protein sequence ID" value="HCO69551.1"/>
    <property type="molecule type" value="Genomic_DNA"/>
</dbReference>
<dbReference type="GO" id="GO:0006281">
    <property type="term" value="P:DNA repair"/>
    <property type="evidence" value="ECO:0007669"/>
    <property type="project" value="InterPro"/>
</dbReference>
<dbReference type="Pfam" id="PF12836">
    <property type="entry name" value="HHH_3"/>
    <property type="match status" value="3"/>
</dbReference>
<dbReference type="PANTHER" id="PTHR21180:SF32">
    <property type="entry name" value="ENDONUCLEASE_EXONUCLEASE_PHOSPHATASE FAMILY DOMAIN-CONTAINING PROTEIN 1"/>
    <property type="match status" value="1"/>
</dbReference>
<keyword evidence="1" id="KW-0472">Membrane</keyword>
<dbReference type="InterPro" id="IPR003583">
    <property type="entry name" value="Hlx-hairpin-Hlx_DNA-bd_motif"/>
</dbReference>
<reference evidence="5" key="2">
    <citation type="journal article" date="2015" name="MBio">
        <title>Genome-Resolved Metagenomic Analysis Reveals Roles for Candidate Phyla and Other Microbial Community Members in Biogeochemical Transformations in Oil Reservoirs.</title>
        <authorList>
            <person name="Hu P."/>
            <person name="Tom L."/>
            <person name="Singh A."/>
            <person name="Thomas B.C."/>
            <person name="Baker B.J."/>
            <person name="Piceno Y.M."/>
            <person name="Andersen G.L."/>
            <person name="Banfield J.F."/>
        </authorList>
    </citation>
    <scope>NUCLEOTIDE SEQUENCE [LARGE SCALE GENOMIC DNA]</scope>
</reference>
<dbReference type="AlphaFoldDB" id="A0A117M933"/>
<accession>A0A117M933</accession>
<dbReference type="InterPro" id="IPR051675">
    <property type="entry name" value="Endo/Exo/Phosphatase_dom_1"/>
</dbReference>
<name>A0A117M933_9BACT</name>